<reference evidence="3" key="1">
    <citation type="journal article" date="2019" name="Int. J. Syst. Evol. Microbiol.">
        <title>The Global Catalogue of Microorganisms (GCM) 10K type strain sequencing project: providing services to taxonomists for standard genome sequencing and annotation.</title>
        <authorList>
            <consortium name="The Broad Institute Genomics Platform"/>
            <consortium name="The Broad Institute Genome Sequencing Center for Infectious Disease"/>
            <person name="Wu L."/>
            <person name="Ma J."/>
        </authorList>
    </citation>
    <scope>NUCLEOTIDE SEQUENCE [LARGE SCALE GENOMIC DNA]</scope>
    <source>
        <strain evidence="3">KCTC 42866</strain>
    </source>
</reference>
<proteinExistence type="predicted"/>
<keyword evidence="1" id="KW-0812">Transmembrane</keyword>
<keyword evidence="3" id="KW-1185">Reference proteome</keyword>
<dbReference type="RefSeq" id="WP_379078584.1">
    <property type="nucleotide sequence ID" value="NZ_JBHULL010000008.1"/>
</dbReference>
<gene>
    <name evidence="2" type="ORF">ACFSR6_10920</name>
</gene>
<accession>A0ABW5MIF7</accession>
<organism evidence="2 3">
    <name type="scientific">Pedobacter vanadiisoli</name>
    <dbReference type="NCBI Taxonomy" id="1761975"/>
    <lineage>
        <taxon>Bacteria</taxon>
        <taxon>Pseudomonadati</taxon>
        <taxon>Bacteroidota</taxon>
        <taxon>Sphingobacteriia</taxon>
        <taxon>Sphingobacteriales</taxon>
        <taxon>Sphingobacteriaceae</taxon>
        <taxon>Pedobacter</taxon>
    </lineage>
</organism>
<evidence type="ECO:0000256" key="1">
    <source>
        <dbReference type="SAM" id="Phobius"/>
    </source>
</evidence>
<feature type="transmembrane region" description="Helical" evidence="1">
    <location>
        <begin position="6"/>
        <end position="29"/>
    </location>
</feature>
<feature type="transmembrane region" description="Helical" evidence="1">
    <location>
        <begin position="36"/>
        <end position="56"/>
    </location>
</feature>
<keyword evidence="1" id="KW-0472">Membrane</keyword>
<evidence type="ECO:0000313" key="3">
    <source>
        <dbReference type="Proteomes" id="UP001597461"/>
    </source>
</evidence>
<comment type="caution">
    <text evidence="2">The sequence shown here is derived from an EMBL/GenBank/DDBJ whole genome shotgun (WGS) entry which is preliminary data.</text>
</comment>
<feature type="transmembrane region" description="Helical" evidence="1">
    <location>
        <begin position="76"/>
        <end position="97"/>
    </location>
</feature>
<dbReference type="EMBL" id="JBHULL010000008">
    <property type="protein sequence ID" value="MFD2583002.1"/>
    <property type="molecule type" value="Genomic_DNA"/>
</dbReference>
<evidence type="ECO:0000313" key="2">
    <source>
        <dbReference type="EMBL" id="MFD2583002.1"/>
    </source>
</evidence>
<dbReference type="Proteomes" id="UP001597461">
    <property type="component" value="Unassembled WGS sequence"/>
</dbReference>
<sequence>MEPIIVTMISMVSIIAPCIVLGACCYFLTKKATTEAILMTIGAGTGLIIHLIYLLMPILMSYKNVPYSNISKYYTVIGIFNFISSLCFAIGFLILIINTVKKNKIVKDEFPKSID</sequence>
<name>A0ABW5MIF7_9SPHI</name>
<keyword evidence="1" id="KW-1133">Transmembrane helix</keyword>
<protein>
    <submittedName>
        <fullName evidence="2">Uncharacterized protein</fullName>
    </submittedName>
</protein>